<proteinExistence type="predicted"/>
<accession>A0A1S0UK68</accession>
<evidence type="ECO:0000313" key="2">
    <source>
        <dbReference type="EMBL" id="EJD76090.1"/>
    </source>
</evidence>
<name>A0A1S0UK68_LOALO</name>
<dbReference type="GeneID" id="31251509"/>
<protein>
    <submittedName>
        <fullName evidence="2">Uncharacterized protein</fullName>
    </submittedName>
</protein>
<dbReference type="EMBL" id="JH712091">
    <property type="protein sequence ID" value="EJD76090.1"/>
    <property type="molecule type" value="Genomic_DNA"/>
</dbReference>
<reference evidence="2" key="1">
    <citation type="submission" date="2012-04" db="EMBL/GenBank/DDBJ databases">
        <title>The Genome Sequence of Loa loa.</title>
        <authorList>
            <consortium name="The Broad Institute Genome Sequencing Platform"/>
            <consortium name="Broad Institute Genome Sequencing Center for Infectious Disease"/>
            <person name="Nutman T.B."/>
            <person name="Fink D.L."/>
            <person name="Russ C."/>
            <person name="Young S."/>
            <person name="Zeng Q."/>
            <person name="Gargeya S."/>
            <person name="Alvarado L."/>
            <person name="Berlin A."/>
            <person name="Chapman S.B."/>
            <person name="Chen Z."/>
            <person name="Freedman E."/>
            <person name="Gellesch M."/>
            <person name="Goldberg J."/>
            <person name="Griggs A."/>
            <person name="Gujja S."/>
            <person name="Heilman E.R."/>
            <person name="Heiman D."/>
            <person name="Howarth C."/>
            <person name="Mehta T."/>
            <person name="Neiman D."/>
            <person name="Pearson M."/>
            <person name="Roberts A."/>
            <person name="Saif S."/>
            <person name="Shea T."/>
            <person name="Shenoy N."/>
            <person name="Sisk P."/>
            <person name="Stolte C."/>
            <person name="Sykes S."/>
            <person name="White J."/>
            <person name="Yandava C."/>
            <person name="Haas B."/>
            <person name="Henn M.R."/>
            <person name="Nusbaum C."/>
            <person name="Birren B."/>
        </authorList>
    </citation>
    <scope>NUCLEOTIDE SEQUENCE [LARGE SCALE GENOMIC DNA]</scope>
</reference>
<feature type="region of interest" description="Disordered" evidence="1">
    <location>
        <begin position="96"/>
        <end position="117"/>
    </location>
</feature>
<sequence length="117" mass="12605">MDIIRQTLREEIKRKSSTSSTSQTGNTHSDIGTKVNKFARWVKNNFRRSSTAFMDDDTFEGSRVGIGDGSIIHGTYKKPVTIVTSATIPKTITSTVGSVSSSVGSNGDMTSPVVKCD</sequence>
<feature type="region of interest" description="Disordered" evidence="1">
    <location>
        <begin position="1"/>
        <end position="31"/>
    </location>
</feature>
<evidence type="ECO:0000256" key="1">
    <source>
        <dbReference type="SAM" id="MobiDB-lite"/>
    </source>
</evidence>
<organism evidence="2">
    <name type="scientific">Loa loa</name>
    <name type="common">Eye worm</name>
    <name type="synonym">Filaria loa</name>
    <dbReference type="NCBI Taxonomy" id="7209"/>
    <lineage>
        <taxon>Eukaryota</taxon>
        <taxon>Metazoa</taxon>
        <taxon>Ecdysozoa</taxon>
        <taxon>Nematoda</taxon>
        <taxon>Chromadorea</taxon>
        <taxon>Rhabditida</taxon>
        <taxon>Spirurina</taxon>
        <taxon>Spiruromorpha</taxon>
        <taxon>Filarioidea</taxon>
        <taxon>Onchocercidae</taxon>
        <taxon>Loa</taxon>
    </lineage>
</organism>
<dbReference type="AlphaFoldDB" id="A0A1S0UK68"/>
<dbReference type="OrthoDB" id="10267430at2759"/>
<dbReference type="CTD" id="31251509"/>
<feature type="compositionally biased region" description="Low complexity" evidence="1">
    <location>
        <begin position="96"/>
        <end position="105"/>
    </location>
</feature>
<dbReference type="InParanoid" id="A0A1S0UK68"/>
<dbReference type="OMA" id="GSTCDIA"/>
<dbReference type="KEGG" id="loa:LOAG_16898"/>
<gene>
    <name evidence="2" type="ORF">LOAG_16898</name>
</gene>
<dbReference type="RefSeq" id="XP_020306911.1">
    <property type="nucleotide sequence ID" value="XM_020449550.1"/>
</dbReference>
<feature type="compositionally biased region" description="Low complexity" evidence="1">
    <location>
        <begin position="17"/>
        <end position="29"/>
    </location>
</feature>